<evidence type="ECO:0000256" key="6">
    <source>
        <dbReference type="ARBA" id="ARBA00022741"/>
    </source>
</evidence>
<evidence type="ECO:0000256" key="10">
    <source>
        <dbReference type="ARBA" id="ARBA00023136"/>
    </source>
</evidence>
<dbReference type="PANTHER" id="PTHR47984:SF14">
    <property type="entry name" value="OS01G0323000 PROTEIN"/>
    <property type="match status" value="1"/>
</dbReference>
<evidence type="ECO:0000256" key="9">
    <source>
        <dbReference type="ARBA" id="ARBA00022989"/>
    </source>
</evidence>
<sequence length="176" mass="19767">MSQPYSSLGMKSGTHDNWERLVRAALRSEELRRLTLGHDVDTESSSSAASSSESALQRPTFVSFSFEQILQATHNFSAQNLIKRGRSGDLFRGFLQDVPHHVLVKRIDIRVAVNQEAHALELECFGRISVAGGHSRFVPLLGHCLADHQHYKFLVYQYLSEGDLKSSWSKNLPAMD</sequence>
<dbReference type="GO" id="GO:0005524">
    <property type="term" value="F:ATP binding"/>
    <property type="evidence" value="ECO:0007669"/>
    <property type="project" value="UniProtKB-KW"/>
</dbReference>
<dbReference type="EC" id="2.7.11.1" evidence="2"/>
<keyword evidence="6" id="KW-0547">Nucleotide-binding</keyword>
<dbReference type="InterPro" id="IPR011009">
    <property type="entry name" value="Kinase-like_dom_sf"/>
</dbReference>
<dbReference type="PANTHER" id="PTHR47984">
    <property type="entry name" value="OS01G0323000 PROTEIN"/>
    <property type="match status" value="1"/>
</dbReference>
<reference evidence="11" key="2">
    <citation type="journal article" date="2024" name="Plant">
        <title>Genomic evolution and insights into agronomic trait innovations of Sesamum species.</title>
        <authorList>
            <person name="Miao H."/>
            <person name="Wang L."/>
            <person name="Qu L."/>
            <person name="Liu H."/>
            <person name="Sun Y."/>
            <person name="Le M."/>
            <person name="Wang Q."/>
            <person name="Wei S."/>
            <person name="Zheng Y."/>
            <person name="Lin W."/>
            <person name="Duan Y."/>
            <person name="Cao H."/>
            <person name="Xiong S."/>
            <person name="Wang X."/>
            <person name="Wei L."/>
            <person name="Li C."/>
            <person name="Ma Q."/>
            <person name="Ju M."/>
            <person name="Zhao R."/>
            <person name="Li G."/>
            <person name="Mu C."/>
            <person name="Tian Q."/>
            <person name="Mei H."/>
            <person name="Zhang T."/>
            <person name="Gao T."/>
            <person name="Zhang H."/>
        </authorList>
    </citation>
    <scope>NUCLEOTIDE SEQUENCE</scope>
    <source>
        <strain evidence="11">G02</strain>
    </source>
</reference>
<evidence type="ECO:0000256" key="3">
    <source>
        <dbReference type="ARBA" id="ARBA00022553"/>
    </source>
</evidence>
<dbReference type="GO" id="GO:0016020">
    <property type="term" value="C:membrane"/>
    <property type="evidence" value="ECO:0007669"/>
    <property type="project" value="UniProtKB-SubCell"/>
</dbReference>
<comment type="subcellular location">
    <subcellularLocation>
        <location evidence="1">Membrane</location>
        <topology evidence="1">Single-pass membrane protein</topology>
    </subcellularLocation>
</comment>
<keyword evidence="4" id="KW-0808">Transferase</keyword>
<name>A0AAW2UBJ7_SESRA</name>
<dbReference type="GO" id="GO:0004674">
    <property type="term" value="F:protein serine/threonine kinase activity"/>
    <property type="evidence" value="ECO:0007669"/>
    <property type="project" value="UniProtKB-EC"/>
</dbReference>
<evidence type="ECO:0000313" key="11">
    <source>
        <dbReference type="EMBL" id="KAL0413777.1"/>
    </source>
</evidence>
<keyword evidence="5" id="KW-0812">Transmembrane</keyword>
<evidence type="ECO:0000256" key="4">
    <source>
        <dbReference type="ARBA" id="ARBA00022679"/>
    </source>
</evidence>
<dbReference type="InterPro" id="IPR052232">
    <property type="entry name" value="RLK_Ser/Thr-Kinase"/>
</dbReference>
<dbReference type="SUPFAM" id="SSF56112">
    <property type="entry name" value="Protein kinase-like (PK-like)"/>
    <property type="match status" value="1"/>
</dbReference>
<keyword evidence="11" id="KW-0675">Receptor</keyword>
<keyword evidence="9" id="KW-1133">Transmembrane helix</keyword>
<evidence type="ECO:0000256" key="5">
    <source>
        <dbReference type="ARBA" id="ARBA00022692"/>
    </source>
</evidence>
<dbReference type="AlphaFoldDB" id="A0AAW2UBJ7"/>
<accession>A0AAW2UBJ7</accession>
<reference evidence="11" key="1">
    <citation type="submission" date="2020-06" db="EMBL/GenBank/DDBJ databases">
        <authorList>
            <person name="Li T."/>
            <person name="Hu X."/>
            <person name="Zhang T."/>
            <person name="Song X."/>
            <person name="Zhang H."/>
            <person name="Dai N."/>
            <person name="Sheng W."/>
            <person name="Hou X."/>
            <person name="Wei L."/>
        </authorList>
    </citation>
    <scope>NUCLEOTIDE SEQUENCE</scope>
    <source>
        <strain evidence="11">G02</strain>
        <tissue evidence="11">Leaf</tissue>
    </source>
</reference>
<keyword evidence="8" id="KW-0067">ATP-binding</keyword>
<keyword evidence="10" id="KW-0472">Membrane</keyword>
<keyword evidence="7 11" id="KW-0418">Kinase</keyword>
<evidence type="ECO:0000256" key="7">
    <source>
        <dbReference type="ARBA" id="ARBA00022777"/>
    </source>
</evidence>
<comment type="caution">
    <text evidence="11">The sequence shown here is derived from an EMBL/GenBank/DDBJ whole genome shotgun (WGS) entry which is preliminary data.</text>
</comment>
<dbReference type="FunFam" id="3.30.200.20:FF:000433">
    <property type="entry name" value="Predicted protein"/>
    <property type="match status" value="1"/>
</dbReference>
<organism evidence="11">
    <name type="scientific">Sesamum radiatum</name>
    <name type="common">Black benniseed</name>
    <dbReference type="NCBI Taxonomy" id="300843"/>
    <lineage>
        <taxon>Eukaryota</taxon>
        <taxon>Viridiplantae</taxon>
        <taxon>Streptophyta</taxon>
        <taxon>Embryophyta</taxon>
        <taxon>Tracheophyta</taxon>
        <taxon>Spermatophyta</taxon>
        <taxon>Magnoliopsida</taxon>
        <taxon>eudicotyledons</taxon>
        <taxon>Gunneridae</taxon>
        <taxon>Pentapetalae</taxon>
        <taxon>asterids</taxon>
        <taxon>lamiids</taxon>
        <taxon>Lamiales</taxon>
        <taxon>Pedaliaceae</taxon>
        <taxon>Sesamum</taxon>
    </lineage>
</organism>
<dbReference type="Gene3D" id="3.30.200.20">
    <property type="entry name" value="Phosphorylase Kinase, domain 1"/>
    <property type="match status" value="1"/>
</dbReference>
<dbReference type="EMBL" id="JACGWJ010000006">
    <property type="protein sequence ID" value="KAL0413777.1"/>
    <property type="molecule type" value="Genomic_DNA"/>
</dbReference>
<protein>
    <recommendedName>
        <fullName evidence="2">non-specific serine/threonine protein kinase</fullName>
        <ecNumber evidence="2">2.7.11.1</ecNumber>
    </recommendedName>
</protein>
<proteinExistence type="predicted"/>
<evidence type="ECO:0000256" key="8">
    <source>
        <dbReference type="ARBA" id="ARBA00022840"/>
    </source>
</evidence>
<keyword evidence="3" id="KW-0597">Phosphoprotein</keyword>
<evidence type="ECO:0000256" key="2">
    <source>
        <dbReference type="ARBA" id="ARBA00012513"/>
    </source>
</evidence>
<gene>
    <name evidence="11" type="ORF">Sradi_1579400</name>
</gene>
<evidence type="ECO:0000256" key="1">
    <source>
        <dbReference type="ARBA" id="ARBA00004167"/>
    </source>
</evidence>